<dbReference type="GO" id="GO:0004888">
    <property type="term" value="F:transmembrane signaling receptor activity"/>
    <property type="evidence" value="ECO:0007669"/>
    <property type="project" value="InterPro"/>
</dbReference>
<dbReference type="AlphaFoldDB" id="A0A327ZKE0"/>
<comment type="similarity">
    <text evidence="4">Belongs to the methyl-accepting chemotaxis (MCP) protein family.</text>
</comment>
<dbReference type="PANTHER" id="PTHR32089:SF112">
    <property type="entry name" value="LYSOZYME-LIKE PROTEIN-RELATED"/>
    <property type="match status" value="1"/>
</dbReference>
<keyword evidence="3 5" id="KW-0807">Transducer</keyword>
<feature type="transmembrane region" description="Helical" evidence="6">
    <location>
        <begin position="199"/>
        <end position="218"/>
    </location>
</feature>
<dbReference type="Proteomes" id="UP000249341">
    <property type="component" value="Unassembled WGS sequence"/>
</dbReference>
<keyword evidence="1 6" id="KW-0812">Transmembrane</keyword>
<evidence type="ECO:0000259" key="8">
    <source>
        <dbReference type="PROSITE" id="PS50885"/>
    </source>
</evidence>
<dbReference type="InterPro" id="IPR024478">
    <property type="entry name" value="HlyB_4HB_MCP"/>
</dbReference>
<evidence type="ECO:0000256" key="2">
    <source>
        <dbReference type="ARBA" id="ARBA00022989"/>
    </source>
</evidence>
<proteinExistence type="inferred from homology"/>
<dbReference type="InterPro" id="IPR004089">
    <property type="entry name" value="MCPsignal_dom"/>
</dbReference>
<evidence type="ECO:0000313" key="10">
    <source>
        <dbReference type="Proteomes" id="UP000249341"/>
    </source>
</evidence>
<dbReference type="PANTHER" id="PTHR32089">
    <property type="entry name" value="METHYL-ACCEPTING CHEMOTAXIS PROTEIN MCPB"/>
    <property type="match status" value="1"/>
</dbReference>
<dbReference type="Pfam" id="PF00015">
    <property type="entry name" value="MCPsignal"/>
    <property type="match status" value="1"/>
</dbReference>
<dbReference type="GO" id="GO:0016020">
    <property type="term" value="C:membrane"/>
    <property type="evidence" value="ECO:0007669"/>
    <property type="project" value="InterPro"/>
</dbReference>
<dbReference type="Pfam" id="PF00672">
    <property type="entry name" value="HAMP"/>
    <property type="match status" value="1"/>
</dbReference>
<feature type="domain" description="Methyl-accepting transducer" evidence="7">
    <location>
        <begin position="276"/>
        <end position="519"/>
    </location>
</feature>
<keyword evidence="6" id="KW-0472">Membrane</keyword>
<dbReference type="SMART" id="SM00304">
    <property type="entry name" value="HAMP"/>
    <property type="match status" value="1"/>
</dbReference>
<dbReference type="Pfam" id="PF12729">
    <property type="entry name" value="4HB_MCP_1"/>
    <property type="match status" value="1"/>
</dbReference>
<evidence type="ECO:0000259" key="7">
    <source>
        <dbReference type="PROSITE" id="PS50111"/>
    </source>
</evidence>
<comment type="caution">
    <text evidence="9">The sequence shown here is derived from an EMBL/GenBank/DDBJ whole genome shotgun (WGS) entry which is preliminary data.</text>
</comment>
<dbReference type="RefSeq" id="WP_111647948.1">
    <property type="nucleotide sequence ID" value="NZ_JACHWI010000003.1"/>
</dbReference>
<gene>
    <name evidence="9" type="ORF">B0I29_102666</name>
</gene>
<evidence type="ECO:0000256" key="6">
    <source>
        <dbReference type="SAM" id="Phobius"/>
    </source>
</evidence>
<dbReference type="SMART" id="SM00283">
    <property type="entry name" value="MA"/>
    <property type="match status" value="1"/>
</dbReference>
<evidence type="ECO:0000256" key="1">
    <source>
        <dbReference type="ARBA" id="ARBA00022692"/>
    </source>
</evidence>
<dbReference type="CDD" id="cd06225">
    <property type="entry name" value="HAMP"/>
    <property type="match status" value="1"/>
</dbReference>
<dbReference type="PRINTS" id="PR00260">
    <property type="entry name" value="CHEMTRNSDUCR"/>
</dbReference>
<dbReference type="SUPFAM" id="SSF58104">
    <property type="entry name" value="Methyl-accepting chemotaxis protein (MCP) signaling domain"/>
    <property type="match status" value="1"/>
</dbReference>
<name>A0A327ZKE0_9ACTN</name>
<dbReference type="InterPro" id="IPR003660">
    <property type="entry name" value="HAMP_dom"/>
</dbReference>
<dbReference type="InterPro" id="IPR004090">
    <property type="entry name" value="Chemotax_Me-accpt_rcpt"/>
</dbReference>
<dbReference type="OrthoDB" id="1115140at2"/>
<dbReference type="EMBL" id="QLMJ01000002">
    <property type="protein sequence ID" value="RAK42840.1"/>
    <property type="molecule type" value="Genomic_DNA"/>
</dbReference>
<sequence>MPPQAAPDSPSGNFLTRSFTNLRVRNKILTAVLLVAVVVTAACVLAVMRMADMDRRMTEVRTTNVRNLALLSEMRGAQSLLNHYAAASISAGGDATAQAAIGKNRAAAMEILGVALASYQAQAKSAAETATLATFSAGWEQYSTAMASIAAGKEADIDFETVVSGMDANLAVLSEEAAATATQAAQAAHDRYTSARREVLATLGVGLLIGIGCALAAARSITRRLDSVAEAMEAVAAGDLTRTVPATGKDEIGAMARSVNKATHSVRDTVSALADGAATLAQSSKALSQVNAQTVAGSQAVSERAESANTSAEEVSFNLQTVATGADEMALAIQEIAQSASASAGVTMEAVSVVAETTETVSKLGASSQKIGDVVKAITSIAEQTNLLALNATIEAARAGESGKGFAVVAGEVKELAQETAKATEDISQRVQAIQADTDSAVAAITRIGEVIARIDQFQTTIASAVEEQTATTSEMNRNVATAASGAARIAENIGYVSTAAGQSRTAVASGQQAAAELATLADDLNNLVGRFQYR</sequence>
<protein>
    <submittedName>
        <fullName evidence="9">Methyl-accepting chemotaxis sensory transducer</fullName>
    </submittedName>
</protein>
<feature type="transmembrane region" description="Helical" evidence="6">
    <location>
        <begin position="28"/>
        <end position="48"/>
    </location>
</feature>
<evidence type="ECO:0000313" key="9">
    <source>
        <dbReference type="EMBL" id="RAK42840.1"/>
    </source>
</evidence>
<accession>A0A327ZKE0</accession>
<reference evidence="9 10" key="1">
    <citation type="submission" date="2018-06" db="EMBL/GenBank/DDBJ databases">
        <title>Genomic Encyclopedia of Type Strains, Phase III (KMG-III): the genomes of soil and plant-associated and newly described type strains.</title>
        <authorList>
            <person name="Whitman W."/>
        </authorList>
    </citation>
    <scope>NUCLEOTIDE SEQUENCE [LARGE SCALE GENOMIC DNA]</scope>
    <source>
        <strain evidence="9 10">CGMCC 4.7090</strain>
    </source>
</reference>
<organism evidence="9 10">
    <name type="scientific">Actinoplanes lutulentus</name>
    <dbReference type="NCBI Taxonomy" id="1287878"/>
    <lineage>
        <taxon>Bacteria</taxon>
        <taxon>Bacillati</taxon>
        <taxon>Actinomycetota</taxon>
        <taxon>Actinomycetes</taxon>
        <taxon>Micromonosporales</taxon>
        <taxon>Micromonosporaceae</taxon>
        <taxon>Actinoplanes</taxon>
    </lineage>
</organism>
<evidence type="ECO:0000256" key="5">
    <source>
        <dbReference type="PROSITE-ProRule" id="PRU00284"/>
    </source>
</evidence>
<evidence type="ECO:0000256" key="3">
    <source>
        <dbReference type="ARBA" id="ARBA00023224"/>
    </source>
</evidence>
<dbReference type="PROSITE" id="PS50111">
    <property type="entry name" value="CHEMOTAXIS_TRANSDUC_2"/>
    <property type="match status" value="1"/>
</dbReference>
<dbReference type="Gene3D" id="1.10.287.950">
    <property type="entry name" value="Methyl-accepting chemotaxis protein"/>
    <property type="match status" value="1"/>
</dbReference>
<evidence type="ECO:0000256" key="4">
    <source>
        <dbReference type="ARBA" id="ARBA00029447"/>
    </source>
</evidence>
<feature type="domain" description="HAMP" evidence="8">
    <location>
        <begin position="219"/>
        <end position="271"/>
    </location>
</feature>
<keyword evidence="10" id="KW-1185">Reference proteome</keyword>
<dbReference type="PROSITE" id="PS50885">
    <property type="entry name" value="HAMP"/>
    <property type="match status" value="1"/>
</dbReference>
<dbReference type="GO" id="GO:0007165">
    <property type="term" value="P:signal transduction"/>
    <property type="evidence" value="ECO:0007669"/>
    <property type="project" value="UniProtKB-KW"/>
</dbReference>
<keyword evidence="2 6" id="KW-1133">Transmembrane helix</keyword>
<dbReference type="GO" id="GO:0006935">
    <property type="term" value="P:chemotaxis"/>
    <property type="evidence" value="ECO:0007669"/>
    <property type="project" value="InterPro"/>
</dbReference>